<dbReference type="AlphaFoldDB" id="A0AAD5KE07"/>
<proteinExistence type="predicted"/>
<comment type="caution">
    <text evidence="1">The sequence shown here is derived from an EMBL/GenBank/DDBJ whole genome shotgun (WGS) entry which is preliminary data.</text>
</comment>
<gene>
    <name evidence="1" type="ORF">GHT06_007465</name>
</gene>
<accession>A0AAD5KE07</accession>
<dbReference type="Proteomes" id="UP000820818">
    <property type="component" value="Unassembled WGS sequence"/>
</dbReference>
<protein>
    <submittedName>
        <fullName evidence="1">Uncharacterized protein</fullName>
    </submittedName>
</protein>
<organism evidence="1 2">
    <name type="scientific">Daphnia sinensis</name>
    <dbReference type="NCBI Taxonomy" id="1820382"/>
    <lineage>
        <taxon>Eukaryota</taxon>
        <taxon>Metazoa</taxon>
        <taxon>Ecdysozoa</taxon>
        <taxon>Arthropoda</taxon>
        <taxon>Crustacea</taxon>
        <taxon>Branchiopoda</taxon>
        <taxon>Diplostraca</taxon>
        <taxon>Cladocera</taxon>
        <taxon>Anomopoda</taxon>
        <taxon>Daphniidae</taxon>
        <taxon>Daphnia</taxon>
        <taxon>Daphnia similis group</taxon>
    </lineage>
</organism>
<reference evidence="1" key="1">
    <citation type="submission" date="2022-05" db="EMBL/GenBank/DDBJ databases">
        <title>A multi-omics perspective on studying reproductive biology in Daphnia sinensis.</title>
        <authorList>
            <person name="Jia J."/>
        </authorList>
    </citation>
    <scope>NUCLEOTIDE SEQUENCE</scope>
    <source>
        <strain evidence="1">WSL</strain>
    </source>
</reference>
<evidence type="ECO:0000313" key="1">
    <source>
        <dbReference type="EMBL" id="KAI9549789.1"/>
    </source>
</evidence>
<sequence length="372" mass="40379">MLRLKSRASTLAPPGTNRSSRFNTPPVICIGPIANCQGLAGTSAGSATGGAIRQSSTIQRPWGLRLTFNRGRRQATRPTLACCLKTSTSSCSNGQLCPSGLGLLRRAQQDIGHADLWRLEHQGRRRGACCSAPVQTELRRRLAVQARAKPCGPIGRYGFERNIAPRHARLSTAQVGRPLPRHIRPLQKGLPTKGCRLPAWPTEVLPFDRQLRQCQTGWHGYCSVLPMQLPCSDLKPLESEVMPLAVAVSAAWLGASSEPGCPAAGKCAANGPSSMPHPRDAASAPPACPDSRIEFEHAIQRVPGIDLQVQATQLQQRHIGAVQLLMEFQTLQTQMTRDRQFGRGVLPEIKANVHVQLPVCQSNRPSCRPIGR</sequence>
<evidence type="ECO:0000313" key="2">
    <source>
        <dbReference type="Proteomes" id="UP000820818"/>
    </source>
</evidence>
<dbReference type="EMBL" id="WJBH02000271">
    <property type="protein sequence ID" value="KAI9549789.1"/>
    <property type="molecule type" value="Genomic_DNA"/>
</dbReference>
<keyword evidence="2" id="KW-1185">Reference proteome</keyword>
<name>A0AAD5KE07_9CRUS</name>